<dbReference type="EC" id="1.1.1.22" evidence="3 7"/>
<feature type="binding site" evidence="8">
    <location>
        <position position="258"/>
    </location>
    <ligand>
        <name>substrate</name>
    </ligand>
</feature>
<evidence type="ECO:0000256" key="9">
    <source>
        <dbReference type="PIRSR" id="PIRSR500134-3"/>
    </source>
</evidence>
<name>A0A8J7HAY4_9FIRM</name>
<dbReference type="InterPro" id="IPR014026">
    <property type="entry name" value="UDP-Glc/GDP-Man_DH_dimer"/>
</dbReference>
<gene>
    <name evidence="11" type="ORF">I5677_00580</name>
</gene>
<dbReference type="InterPro" id="IPR008927">
    <property type="entry name" value="6-PGluconate_DH-like_C_sf"/>
</dbReference>
<organism evidence="11 12">
    <name type="scientific">Mobilitalea sibirica</name>
    <dbReference type="NCBI Taxonomy" id="1462919"/>
    <lineage>
        <taxon>Bacteria</taxon>
        <taxon>Bacillati</taxon>
        <taxon>Bacillota</taxon>
        <taxon>Clostridia</taxon>
        <taxon>Lachnospirales</taxon>
        <taxon>Lachnospiraceae</taxon>
        <taxon>Mobilitalea</taxon>
    </lineage>
</organism>
<dbReference type="RefSeq" id="WP_197659612.1">
    <property type="nucleotide sequence ID" value="NZ_JAEAGR010000001.1"/>
</dbReference>
<keyword evidence="12" id="KW-1185">Reference proteome</keyword>
<reference evidence="11" key="1">
    <citation type="submission" date="2020-12" db="EMBL/GenBank/DDBJ databases">
        <title>M. sibirica DSM 26468T genome.</title>
        <authorList>
            <person name="Thieme N."/>
            <person name="Rettenmaier R."/>
            <person name="Zverlov V."/>
            <person name="Liebl W."/>
        </authorList>
    </citation>
    <scope>NUCLEOTIDE SEQUENCE</scope>
    <source>
        <strain evidence="11">DSM 26468</strain>
    </source>
</reference>
<dbReference type="PANTHER" id="PTHR43750:SF3">
    <property type="entry name" value="UDP-GLUCOSE 6-DEHYDROGENASE TUAD"/>
    <property type="match status" value="1"/>
</dbReference>
<feature type="binding site" evidence="8">
    <location>
        <position position="205"/>
    </location>
    <ligand>
        <name>substrate</name>
    </ligand>
</feature>
<dbReference type="AlphaFoldDB" id="A0A8J7HAY4"/>
<evidence type="ECO:0000256" key="3">
    <source>
        <dbReference type="ARBA" id="ARBA00012954"/>
    </source>
</evidence>
<evidence type="ECO:0000256" key="4">
    <source>
        <dbReference type="ARBA" id="ARBA00023002"/>
    </source>
</evidence>
<dbReference type="NCBIfam" id="TIGR03026">
    <property type="entry name" value="NDP-sugDHase"/>
    <property type="match status" value="1"/>
</dbReference>
<feature type="binding site" evidence="9">
    <location>
        <position position="264"/>
    </location>
    <ligand>
        <name>NAD(+)</name>
        <dbReference type="ChEBI" id="CHEBI:57540"/>
    </ligand>
</feature>
<dbReference type="SMART" id="SM00984">
    <property type="entry name" value="UDPG_MGDP_dh_C"/>
    <property type="match status" value="1"/>
</dbReference>
<sequence>MFNIAIAGTGYEGLVVGVCFAEVGHHVTCVDIDEAKIKMLKENESPIYEADLARLMKKNYARDRLDYLTDEEAAYKNADVIFIDVGVPENPDGSVDLSYITSLTEKIASIVAKDCLIVIKTTVPVGTCDKLDQIVAEFSVNSYRVEIAYNPEFFAKGTAIRDTLQVPGIVIGTESEWAEEILRRVYEPFKSPILRVSRKSAEMMKYASNSFLALKISYMNDIANLCERMGADIKEVSQGLAFDKRIGLQFLGAGIGYGGPNISKDTKTLSYMANLNGYELRTVKAAIDVNNDQKDKLYQKAFDRVKSFKGLKVAILGLTYKPGTDDCRESPAVYYIPKLLQEGASIFAYDPVGQANFRKLFPEGEHGNGITYTDHIEDAIDDADVCFILTEWGKIKMMDPVLFRIFMRTPIVYDGRNVYELEAMRKAEVEYYSIGREAVNSFRYNIALSTDRISQSIEVSA</sequence>
<dbReference type="Pfam" id="PF00984">
    <property type="entry name" value="UDPG_MGDP_dh"/>
    <property type="match status" value="1"/>
</dbReference>
<dbReference type="Gene3D" id="1.20.5.100">
    <property type="entry name" value="Cytochrome c1, transmembrane anchor, C-terminal"/>
    <property type="match status" value="1"/>
</dbReference>
<dbReference type="EMBL" id="JAEAGR010000001">
    <property type="protein sequence ID" value="MBH1939382.1"/>
    <property type="molecule type" value="Genomic_DNA"/>
</dbReference>
<dbReference type="SUPFAM" id="SSF48179">
    <property type="entry name" value="6-phosphogluconate dehydrogenase C-terminal domain-like"/>
    <property type="match status" value="1"/>
</dbReference>
<evidence type="ECO:0000256" key="5">
    <source>
        <dbReference type="ARBA" id="ARBA00023027"/>
    </source>
</evidence>
<dbReference type="GO" id="GO:0051287">
    <property type="term" value="F:NAD binding"/>
    <property type="evidence" value="ECO:0007669"/>
    <property type="project" value="InterPro"/>
</dbReference>
<dbReference type="InterPro" id="IPR001732">
    <property type="entry name" value="UDP-Glc/GDP-Man_DH_N"/>
</dbReference>
<dbReference type="SUPFAM" id="SSF51735">
    <property type="entry name" value="NAD(P)-binding Rossmann-fold domains"/>
    <property type="match status" value="1"/>
</dbReference>
<dbReference type="GO" id="GO:0006065">
    <property type="term" value="P:UDP-glucuronate biosynthetic process"/>
    <property type="evidence" value="ECO:0007669"/>
    <property type="project" value="UniProtKB-UniPathway"/>
</dbReference>
<evidence type="ECO:0000313" key="12">
    <source>
        <dbReference type="Proteomes" id="UP000623269"/>
    </source>
</evidence>
<dbReference type="Gene3D" id="3.40.50.720">
    <property type="entry name" value="NAD(P)-binding Rossmann-like Domain"/>
    <property type="match status" value="2"/>
</dbReference>
<dbReference type="PIRSF" id="PIRSF000124">
    <property type="entry name" value="UDPglc_GDPman_dh"/>
    <property type="match status" value="1"/>
</dbReference>
<keyword evidence="4 7" id="KW-0560">Oxidoreductase</keyword>
<evidence type="ECO:0000256" key="2">
    <source>
        <dbReference type="ARBA" id="ARBA00006601"/>
    </source>
</evidence>
<keyword evidence="5 7" id="KW-0520">NAD</keyword>
<evidence type="ECO:0000256" key="8">
    <source>
        <dbReference type="PIRSR" id="PIRSR500134-2"/>
    </source>
</evidence>
<evidence type="ECO:0000259" key="10">
    <source>
        <dbReference type="SMART" id="SM00984"/>
    </source>
</evidence>
<evidence type="ECO:0000256" key="1">
    <source>
        <dbReference type="ARBA" id="ARBA00004701"/>
    </source>
</evidence>
<accession>A0A8J7HAY4</accession>
<dbReference type="InterPro" id="IPR028357">
    <property type="entry name" value="UDPglc_DH_bac"/>
</dbReference>
<proteinExistence type="inferred from homology"/>
<dbReference type="GO" id="GO:0003979">
    <property type="term" value="F:UDP-glucose 6-dehydrogenase activity"/>
    <property type="evidence" value="ECO:0007669"/>
    <property type="project" value="UniProtKB-EC"/>
</dbReference>
<dbReference type="Proteomes" id="UP000623269">
    <property type="component" value="Unassembled WGS sequence"/>
</dbReference>
<feature type="binding site" evidence="8">
    <location>
        <begin position="250"/>
        <end position="254"/>
    </location>
    <ligand>
        <name>substrate</name>
    </ligand>
</feature>
<dbReference type="InterPro" id="IPR036291">
    <property type="entry name" value="NAD(P)-bd_dom_sf"/>
</dbReference>
<comment type="pathway">
    <text evidence="1">Nucleotide-sugar biosynthesis; UDP-alpha-D-glucuronate biosynthesis; UDP-alpha-D-glucuronate from UDP-alpha-D-glucose: step 1/1.</text>
</comment>
<dbReference type="InterPro" id="IPR036220">
    <property type="entry name" value="UDP-Glc/GDP-Man_DH_C_sf"/>
</dbReference>
<comment type="similarity">
    <text evidence="2 7">Belongs to the UDP-glucose/GDP-mannose dehydrogenase family.</text>
</comment>
<evidence type="ECO:0000256" key="6">
    <source>
        <dbReference type="ARBA" id="ARBA00047473"/>
    </source>
</evidence>
<dbReference type="SUPFAM" id="SSF52413">
    <property type="entry name" value="UDP-glucose/GDP-mannose dehydrogenase C-terminal domain"/>
    <property type="match status" value="1"/>
</dbReference>
<dbReference type="PANTHER" id="PTHR43750">
    <property type="entry name" value="UDP-GLUCOSE 6-DEHYDROGENASE TUAD"/>
    <property type="match status" value="1"/>
</dbReference>
<dbReference type="InterPro" id="IPR014027">
    <property type="entry name" value="UDP-Glc/GDP-Man_DH_C"/>
</dbReference>
<feature type="domain" description="UDP-glucose/GDP-mannose dehydrogenase C-terminal" evidence="10">
    <location>
        <begin position="314"/>
        <end position="421"/>
    </location>
</feature>
<dbReference type="Pfam" id="PF03721">
    <property type="entry name" value="UDPG_MGDP_dh_N"/>
    <property type="match status" value="1"/>
</dbReference>
<comment type="caution">
    <text evidence="11">The sequence shown here is derived from an EMBL/GenBank/DDBJ whole genome shotgun (WGS) entry which is preliminary data.</text>
</comment>
<feature type="binding site" evidence="9">
    <location>
        <position position="122"/>
    </location>
    <ligand>
        <name>NAD(+)</name>
        <dbReference type="ChEBI" id="CHEBI:57540"/>
    </ligand>
</feature>
<comment type="catalytic activity">
    <reaction evidence="6 7">
        <text>UDP-alpha-D-glucose + 2 NAD(+) + H2O = UDP-alpha-D-glucuronate + 2 NADH + 3 H(+)</text>
        <dbReference type="Rhea" id="RHEA:23596"/>
        <dbReference type="ChEBI" id="CHEBI:15377"/>
        <dbReference type="ChEBI" id="CHEBI:15378"/>
        <dbReference type="ChEBI" id="CHEBI:57540"/>
        <dbReference type="ChEBI" id="CHEBI:57945"/>
        <dbReference type="ChEBI" id="CHEBI:58052"/>
        <dbReference type="ChEBI" id="CHEBI:58885"/>
        <dbReference type="EC" id="1.1.1.22"/>
    </reaction>
</comment>
<feature type="binding site" evidence="9">
    <location>
        <position position="31"/>
    </location>
    <ligand>
        <name>NAD(+)</name>
        <dbReference type="ChEBI" id="CHEBI:57540"/>
    </ligand>
</feature>
<dbReference type="GO" id="GO:0000271">
    <property type="term" value="P:polysaccharide biosynthetic process"/>
    <property type="evidence" value="ECO:0007669"/>
    <property type="project" value="InterPro"/>
</dbReference>
<feature type="binding site" evidence="8">
    <location>
        <position position="321"/>
    </location>
    <ligand>
        <name>substrate</name>
    </ligand>
</feature>
<evidence type="ECO:0000313" key="11">
    <source>
        <dbReference type="EMBL" id="MBH1939382.1"/>
    </source>
</evidence>
<dbReference type="InterPro" id="IPR017476">
    <property type="entry name" value="UDP-Glc/GDP-Man"/>
</dbReference>
<feature type="binding site" evidence="9">
    <location>
        <position position="36"/>
    </location>
    <ligand>
        <name>NAD(+)</name>
        <dbReference type="ChEBI" id="CHEBI:57540"/>
    </ligand>
</feature>
<dbReference type="UniPathway" id="UPA00038">
    <property type="reaction ID" value="UER00491"/>
</dbReference>
<dbReference type="PIRSF" id="PIRSF500134">
    <property type="entry name" value="UDPglc_DH_bac"/>
    <property type="match status" value="1"/>
</dbReference>
<protein>
    <recommendedName>
        <fullName evidence="3 7">UDP-glucose 6-dehydrogenase</fullName>
        <ecNumber evidence="3 7">1.1.1.22</ecNumber>
    </recommendedName>
</protein>
<evidence type="ECO:0000256" key="7">
    <source>
        <dbReference type="PIRNR" id="PIRNR000124"/>
    </source>
</evidence>
<dbReference type="Pfam" id="PF03720">
    <property type="entry name" value="UDPG_MGDP_dh_C"/>
    <property type="match status" value="1"/>
</dbReference>
<feature type="binding site" evidence="9">
    <location>
        <position position="328"/>
    </location>
    <ligand>
        <name>NAD(+)</name>
        <dbReference type="ChEBI" id="CHEBI:57540"/>
    </ligand>
</feature>